<dbReference type="GO" id="GO:0008483">
    <property type="term" value="F:transaminase activity"/>
    <property type="evidence" value="ECO:0007669"/>
    <property type="project" value="UniProtKB-KW"/>
</dbReference>
<dbReference type="InterPro" id="IPR015421">
    <property type="entry name" value="PyrdxlP-dep_Trfase_major"/>
</dbReference>
<dbReference type="EC" id="2.6.1.-" evidence="6"/>
<dbReference type="PANTHER" id="PTHR46383">
    <property type="entry name" value="ASPARTATE AMINOTRANSFERASE"/>
    <property type="match status" value="1"/>
</dbReference>
<comment type="cofactor">
    <cofactor evidence="1 6">
        <name>pyridoxal 5'-phosphate</name>
        <dbReference type="ChEBI" id="CHEBI:597326"/>
    </cofactor>
</comment>
<keyword evidence="4 6" id="KW-0808">Transferase</keyword>
<comment type="caution">
    <text evidence="8">The sequence shown here is derived from an EMBL/GenBank/DDBJ whole genome shotgun (WGS) entry which is preliminary data.</text>
</comment>
<dbReference type="InterPro" id="IPR015424">
    <property type="entry name" value="PyrdxlP-dep_Trfase"/>
</dbReference>
<gene>
    <name evidence="8" type="ORF">IAA70_05150</name>
</gene>
<feature type="domain" description="Aminotransferase class I/classII large" evidence="7">
    <location>
        <begin position="30"/>
        <end position="372"/>
    </location>
</feature>
<name>A0A9D1D7L3_9FIRM</name>
<keyword evidence="5" id="KW-0663">Pyridoxal phosphate</keyword>
<dbReference type="GO" id="GO:0030170">
    <property type="term" value="F:pyridoxal phosphate binding"/>
    <property type="evidence" value="ECO:0007669"/>
    <property type="project" value="InterPro"/>
</dbReference>
<proteinExistence type="inferred from homology"/>
<dbReference type="SUPFAM" id="SSF53383">
    <property type="entry name" value="PLP-dependent transferases"/>
    <property type="match status" value="1"/>
</dbReference>
<comment type="similarity">
    <text evidence="2 6">Belongs to the class-I pyridoxal-phosphate-dependent aminotransferase family.</text>
</comment>
<evidence type="ECO:0000256" key="2">
    <source>
        <dbReference type="ARBA" id="ARBA00007441"/>
    </source>
</evidence>
<evidence type="ECO:0000256" key="1">
    <source>
        <dbReference type="ARBA" id="ARBA00001933"/>
    </source>
</evidence>
<evidence type="ECO:0000256" key="5">
    <source>
        <dbReference type="ARBA" id="ARBA00022898"/>
    </source>
</evidence>
<dbReference type="GO" id="GO:0006520">
    <property type="term" value="P:amino acid metabolic process"/>
    <property type="evidence" value="ECO:0007669"/>
    <property type="project" value="InterPro"/>
</dbReference>
<dbReference type="FunFam" id="3.40.640.10:FF:000033">
    <property type="entry name" value="Aspartate aminotransferase"/>
    <property type="match status" value="1"/>
</dbReference>
<sequence length="387" mass="42035">MEKRLNPHLVASPRSAIREFARLAAETPGCISLTLGEPDFPTPPAVSLAAKESLDRGETHYIPNNGAAALLSDIAAFEQKTHGLSYDPDEIIVTVGATEGLFTALMGILEPGDEVIVPTPAFVLYQCIVGLAGGVFVPVDTAPADFQLTEDMLARAVSPRTKAIVLSSPNNPTGCVLNRESLAAVAALAESYNLFVICDEVYRQLFYGTDCPQFSTLYPDLKDRVVVIQSFSKPYAMTGWRVGYLMADRPVKRQLEKLHQYDVVSTVSFVQEACRAALREDPTPMVETYRRRRDFALARLSEMGLSVVKPEGAFYIFPDISPSGLSSGDFCRRMIAEAGVAAVPGFCFGGEGHIRLSYCCDDAVLAAGLDRLSAFVDKLKGEGSWNF</sequence>
<accession>A0A9D1D7L3</accession>
<protein>
    <recommendedName>
        <fullName evidence="6">Aminotransferase</fullName>
        <ecNumber evidence="6">2.6.1.-</ecNumber>
    </recommendedName>
</protein>
<dbReference type="InterPro" id="IPR015422">
    <property type="entry name" value="PyrdxlP-dep_Trfase_small"/>
</dbReference>
<dbReference type="InterPro" id="IPR004839">
    <property type="entry name" value="Aminotransferase_I/II_large"/>
</dbReference>
<evidence type="ECO:0000313" key="8">
    <source>
        <dbReference type="EMBL" id="HIR09773.1"/>
    </source>
</evidence>
<dbReference type="EMBL" id="DVGD01000157">
    <property type="protein sequence ID" value="HIR09773.1"/>
    <property type="molecule type" value="Genomic_DNA"/>
</dbReference>
<reference evidence="8" key="2">
    <citation type="journal article" date="2021" name="PeerJ">
        <title>Extensive microbial diversity within the chicken gut microbiome revealed by metagenomics and culture.</title>
        <authorList>
            <person name="Gilroy R."/>
            <person name="Ravi A."/>
            <person name="Getino M."/>
            <person name="Pursley I."/>
            <person name="Horton D.L."/>
            <person name="Alikhan N.F."/>
            <person name="Baker D."/>
            <person name="Gharbi K."/>
            <person name="Hall N."/>
            <person name="Watson M."/>
            <person name="Adriaenssens E.M."/>
            <person name="Foster-Nyarko E."/>
            <person name="Jarju S."/>
            <person name="Secka A."/>
            <person name="Antonio M."/>
            <person name="Oren A."/>
            <person name="Chaudhuri R.R."/>
            <person name="La Ragione R."/>
            <person name="Hildebrand F."/>
            <person name="Pallen M.J."/>
        </authorList>
    </citation>
    <scope>NUCLEOTIDE SEQUENCE</scope>
    <source>
        <strain evidence="8">ChiHjej9B8-7071</strain>
    </source>
</reference>
<dbReference type="InterPro" id="IPR004838">
    <property type="entry name" value="NHTrfase_class1_PyrdxlP-BS"/>
</dbReference>
<keyword evidence="3 6" id="KW-0032">Aminotransferase</keyword>
<dbReference type="Pfam" id="PF00155">
    <property type="entry name" value="Aminotran_1_2"/>
    <property type="match status" value="1"/>
</dbReference>
<dbReference type="CDD" id="cd00609">
    <property type="entry name" value="AAT_like"/>
    <property type="match status" value="1"/>
</dbReference>
<evidence type="ECO:0000259" key="7">
    <source>
        <dbReference type="Pfam" id="PF00155"/>
    </source>
</evidence>
<dbReference type="AlphaFoldDB" id="A0A9D1D7L3"/>
<evidence type="ECO:0000256" key="3">
    <source>
        <dbReference type="ARBA" id="ARBA00022576"/>
    </source>
</evidence>
<dbReference type="Proteomes" id="UP000824258">
    <property type="component" value="Unassembled WGS sequence"/>
</dbReference>
<dbReference type="InterPro" id="IPR050596">
    <property type="entry name" value="AspAT/PAT-like"/>
</dbReference>
<organism evidence="8 9">
    <name type="scientific">Candidatus Avoscillospira stercoripullorum</name>
    <dbReference type="NCBI Taxonomy" id="2840709"/>
    <lineage>
        <taxon>Bacteria</taxon>
        <taxon>Bacillati</taxon>
        <taxon>Bacillota</taxon>
        <taxon>Clostridia</taxon>
        <taxon>Eubacteriales</taxon>
        <taxon>Oscillospiraceae</taxon>
        <taxon>Oscillospiraceae incertae sedis</taxon>
        <taxon>Candidatus Avoscillospira</taxon>
    </lineage>
</organism>
<evidence type="ECO:0000256" key="4">
    <source>
        <dbReference type="ARBA" id="ARBA00022679"/>
    </source>
</evidence>
<reference evidence="8" key="1">
    <citation type="submission" date="2020-10" db="EMBL/GenBank/DDBJ databases">
        <authorList>
            <person name="Gilroy R."/>
        </authorList>
    </citation>
    <scope>NUCLEOTIDE SEQUENCE</scope>
    <source>
        <strain evidence="8">ChiHjej9B8-7071</strain>
    </source>
</reference>
<dbReference type="Gene3D" id="3.40.640.10">
    <property type="entry name" value="Type I PLP-dependent aspartate aminotransferase-like (Major domain)"/>
    <property type="match status" value="1"/>
</dbReference>
<dbReference type="PANTHER" id="PTHR46383:SF3">
    <property type="entry name" value="ASPARTATE AMINOTRANSFERASE-RELATED"/>
    <property type="match status" value="1"/>
</dbReference>
<evidence type="ECO:0000256" key="6">
    <source>
        <dbReference type="RuleBase" id="RU000481"/>
    </source>
</evidence>
<dbReference type="Gene3D" id="3.90.1150.10">
    <property type="entry name" value="Aspartate Aminotransferase, domain 1"/>
    <property type="match status" value="1"/>
</dbReference>
<evidence type="ECO:0000313" key="9">
    <source>
        <dbReference type="Proteomes" id="UP000824258"/>
    </source>
</evidence>
<dbReference type="PROSITE" id="PS00105">
    <property type="entry name" value="AA_TRANSFER_CLASS_1"/>
    <property type="match status" value="1"/>
</dbReference>